<evidence type="ECO:0000313" key="2">
    <source>
        <dbReference type="Proteomes" id="UP000887222"/>
    </source>
</evidence>
<keyword evidence="2" id="KW-1185">Reference proteome</keyword>
<comment type="caution">
    <text evidence="1">The sequence shown here is derived from an EMBL/GenBank/DDBJ whole genome shotgun (WGS) entry which is preliminary data.</text>
</comment>
<reference evidence="1 2" key="1">
    <citation type="journal article" date="2022" name="Int. J. Syst. Evol. Microbiol.">
        <title>Noviherbaspirillum aridicola sp. nov., isolated from an arid soil in Pakistan.</title>
        <authorList>
            <person name="Khan I.U."/>
            <person name="Saqib M."/>
            <person name="Amin A."/>
            <person name="Hussain F."/>
            <person name="Li L."/>
            <person name="Liu Y.H."/>
            <person name="Fang B.Z."/>
            <person name="Ahmed I."/>
            <person name="Li W.J."/>
        </authorList>
    </citation>
    <scope>NUCLEOTIDE SEQUENCE [LARGE SCALE GENOMIC DNA]</scope>
    <source>
        <strain evidence="1 2">NCCP-691</strain>
    </source>
</reference>
<sequence length="77" mass="8499">MNFQKTFIDCHGKTAVFELSPGLWDQNANEMRALEPNAVIAGSSICERLQSCSHSVFYCEIHNFGHIAIFPSVGGQP</sequence>
<evidence type="ECO:0000313" key="1">
    <source>
        <dbReference type="EMBL" id="GIZ54073.1"/>
    </source>
</evidence>
<protein>
    <submittedName>
        <fullName evidence="1">Uncharacterized protein</fullName>
    </submittedName>
</protein>
<name>A0ABQ4QA92_9BURK</name>
<proteinExistence type="predicted"/>
<gene>
    <name evidence="1" type="ORF">NCCP691_40870</name>
</gene>
<organism evidence="1 2">
    <name type="scientific">Noviherbaspirillum aridicola</name>
    <dbReference type="NCBI Taxonomy" id="2849687"/>
    <lineage>
        <taxon>Bacteria</taxon>
        <taxon>Pseudomonadati</taxon>
        <taxon>Pseudomonadota</taxon>
        <taxon>Betaproteobacteria</taxon>
        <taxon>Burkholderiales</taxon>
        <taxon>Oxalobacteraceae</taxon>
        <taxon>Noviherbaspirillum</taxon>
    </lineage>
</organism>
<accession>A0ABQ4QA92</accession>
<dbReference type="Proteomes" id="UP000887222">
    <property type="component" value="Unassembled WGS sequence"/>
</dbReference>
<dbReference type="EMBL" id="BPMK01000025">
    <property type="protein sequence ID" value="GIZ54073.1"/>
    <property type="molecule type" value="Genomic_DNA"/>
</dbReference>